<dbReference type="EMBL" id="JAPEUY010000010">
    <property type="protein sequence ID" value="KAJ4368979.1"/>
    <property type="molecule type" value="Genomic_DNA"/>
</dbReference>
<evidence type="ECO:0000313" key="3">
    <source>
        <dbReference type="EMBL" id="KAJ4368979.1"/>
    </source>
</evidence>
<keyword evidence="4" id="KW-1185">Reference proteome</keyword>
<accession>A0A9W8Y6I1</accession>
<dbReference type="Gene3D" id="3.40.50.720">
    <property type="entry name" value="NAD(P)-binding Rossmann-like Domain"/>
    <property type="match status" value="1"/>
</dbReference>
<evidence type="ECO:0000256" key="2">
    <source>
        <dbReference type="ARBA" id="ARBA00023002"/>
    </source>
</evidence>
<dbReference type="Pfam" id="PF00106">
    <property type="entry name" value="adh_short"/>
    <property type="match status" value="1"/>
</dbReference>
<comment type="similarity">
    <text evidence="1">Belongs to the short-chain dehydrogenases/reductases (SDR) family.</text>
</comment>
<comment type="caution">
    <text evidence="3">The sequence shown here is derived from an EMBL/GenBank/DDBJ whole genome shotgun (WGS) entry which is preliminary data.</text>
</comment>
<dbReference type="OrthoDB" id="191139at2759"/>
<dbReference type="InterPro" id="IPR036291">
    <property type="entry name" value="NAD(P)-bd_dom_sf"/>
</dbReference>
<dbReference type="AlphaFoldDB" id="A0A9W8Y6I1"/>
<sequence>MSPYAAAHKNPQGPGDARPTALQIVKDNDLTGKLEGKVALITGTSSGLGIETARALKATGMRVFGAVRNIAKATEALKDDLEPGHLELIHLDMNSLASVRACAQELLSKTDKLHIFIANAGIMMTPEGKTADGFELQLGTNHLAHFLLFQLLKPTLLASATPTSGARVVALSSVGHRGAEINFDDMDFSSRGYDPVAAYAQSKLAAVYMANAIERHYSTQNLHAWSIMPGGIWTGLQDTLPQAVVDMWKGDAEFQKGWKSAEQGAATSVWAAVAKELEGKGGRYLEDCQVASQAPEPTGSPADMGFPGYAAYAYDEEKEERLWKISCEMVEVAEEA</sequence>
<protein>
    <submittedName>
        <fullName evidence="3">Uncharacterized protein</fullName>
    </submittedName>
</protein>
<organism evidence="3 4">
    <name type="scientific">Neocucurbitaria cava</name>
    <dbReference type="NCBI Taxonomy" id="798079"/>
    <lineage>
        <taxon>Eukaryota</taxon>
        <taxon>Fungi</taxon>
        <taxon>Dikarya</taxon>
        <taxon>Ascomycota</taxon>
        <taxon>Pezizomycotina</taxon>
        <taxon>Dothideomycetes</taxon>
        <taxon>Pleosporomycetidae</taxon>
        <taxon>Pleosporales</taxon>
        <taxon>Pleosporineae</taxon>
        <taxon>Cucurbitariaceae</taxon>
        <taxon>Neocucurbitaria</taxon>
    </lineage>
</organism>
<gene>
    <name evidence="3" type="ORF">N0V83_006061</name>
</gene>
<dbReference type="InterPro" id="IPR002347">
    <property type="entry name" value="SDR_fam"/>
</dbReference>
<proteinExistence type="inferred from homology"/>
<dbReference type="PRINTS" id="PR00081">
    <property type="entry name" value="GDHRDH"/>
</dbReference>
<dbReference type="SUPFAM" id="SSF51735">
    <property type="entry name" value="NAD(P)-binding Rossmann-fold domains"/>
    <property type="match status" value="1"/>
</dbReference>
<dbReference type="PANTHER" id="PTHR24320:SF272">
    <property type="entry name" value="NAD(P)-BINDING ROSSMANN-FOLD SUPERFAMILY PROTEIN"/>
    <property type="match status" value="1"/>
</dbReference>
<keyword evidence="2" id="KW-0560">Oxidoreductase</keyword>
<dbReference type="GO" id="GO:0016491">
    <property type="term" value="F:oxidoreductase activity"/>
    <property type="evidence" value="ECO:0007669"/>
    <property type="project" value="UniProtKB-KW"/>
</dbReference>
<dbReference type="PANTHER" id="PTHR24320">
    <property type="entry name" value="RETINOL DEHYDROGENASE"/>
    <property type="match status" value="1"/>
</dbReference>
<evidence type="ECO:0000313" key="4">
    <source>
        <dbReference type="Proteomes" id="UP001140560"/>
    </source>
</evidence>
<name>A0A9W8Y6I1_9PLEO</name>
<reference evidence="3" key="1">
    <citation type="submission" date="2022-10" db="EMBL/GenBank/DDBJ databases">
        <title>Tapping the CABI collections for fungal endophytes: first genome assemblies for Collariella, Neodidymelliopsis, Ascochyta clinopodiicola, Didymella pomorum, Didymosphaeria variabile, Neocosmospora piperis and Neocucurbitaria cava.</title>
        <authorList>
            <person name="Hill R."/>
        </authorList>
    </citation>
    <scope>NUCLEOTIDE SEQUENCE</scope>
    <source>
        <strain evidence="3">IMI 356814</strain>
    </source>
</reference>
<dbReference type="Proteomes" id="UP001140560">
    <property type="component" value="Unassembled WGS sequence"/>
</dbReference>
<evidence type="ECO:0000256" key="1">
    <source>
        <dbReference type="ARBA" id="ARBA00006484"/>
    </source>
</evidence>